<protein>
    <submittedName>
        <fullName evidence="14">ABC transporter substrate-binding protein</fullName>
    </submittedName>
</protein>
<evidence type="ECO:0000256" key="4">
    <source>
        <dbReference type="ARBA" id="ARBA00022989"/>
    </source>
</evidence>
<dbReference type="EMBL" id="AWSQ01000001">
    <property type="protein sequence ID" value="KFX70688.1"/>
    <property type="molecule type" value="Genomic_DNA"/>
</dbReference>
<keyword evidence="8" id="KW-0325">Glycoprotein</keyword>
<sequence>MPRILSVLLLFCLVLPSWADEPSGPVLRVGISEVPPFVIHEENGNWRGISIDLWKDIAEKLGYRFELQPMAFKELLPGLEAGKLDVVVGALTMTAEREARFDFTHPFYQTGLAIAVPRGGEGSAWSTVKGLLSWQFVSLVLGLAALLLLVGALVWVFERRHNQEQFGGSPAQGLGSSFWWAAVTMTTVGYGDKAPVTLGGRLIGLVWMFAGLIMVSTFTAAVASALTVGNLQGGIQGVEDLRRSHVATIDKTVSARFLEGQRIRHSSYPNLLSAMRAVQQGETDAVVYDLPILQYRNTEMDNGGLRVLSGTFENQAYAFAVASGSPYREPLSLEILRVTGSDDWAKLLQIYLGTP</sequence>
<evidence type="ECO:0000256" key="10">
    <source>
        <dbReference type="SAM" id="Phobius"/>
    </source>
</evidence>
<comment type="caution">
    <text evidence="14">The sequence shown here is derived from an EMBL/GenBank/DDBJ whole genome shotgun (WGS) entry which is preliminary data.</text>
</comment>
<dbReference type="Pfam" id="PF07885">
    <property type="entry name" value="Ion_trans_2"/>
    <property type="match status" value="1"/>
</dbReference>
<evidence type="ECO:0000256" key="8">
    <source>
        <dbReference type="ARBA" id="ARBA00023180"/>
    </source>
</evidence>
<dbReference type="AlphaFoldDB" id="A0A0A1YP05"/>
<dbReference type="RefSeq" id="WP_025163506.1">
    <property type="nucleotide sequence ID" value="NZ_AWSQ01000001.1"/>
</dbReference>
<keyword evidence="7" id="KW-0675">Receptor</keyword>
<dbReference type="InterPro" id="IPR013099">
    <property type="entry name" value="K_chnl_dom"/>
</dbReference>
<dbReference type="SMART" id="SM00079">
    <property type="entry name" value="PBPe"/>
    <property type="match status" value="1"/>
</dbReference>
<evidence type="ECO:0000256" key="5">
    <source>
        <dbReference type="ARBA" id="ARBA00023065"/>
    </source>
</evidence>
<keyword evidence="9" id="KW-0407">Ion channel</keyword>
<feature type="transmembrane region" description="Helical" evidence="10">
    <location>
        <begin position="202"/>
        <end position="226"/>
    </location>
</feature>
<feature type="transmembrane region" description="Helical" evidence="10">
    <location>
        <begin position="136"/>
        <end position="157"/>
    </location>
</feature>
<evidence type="ECO:0000256" key="2">
    <source>
        <dbReference type="ARBA" id="ARBA00022448"/>
    </source>
</evidence>
<keyword evidence="4 10" id="KW-1133">Transmembrane helix</keyword>
<dbReference type="GO" id="GO:0016020">
    <property type="term" value="C:membrane"/>
    <property type="evidence" value="ECO:0007669"/>
    <property type="project" value="UniProtKB-SubCell"/>
</dbReference>
<dbReference type="OrthoDB" id="9799090at2"/>
<dbReference type="Gene3D" id="1.20.5.110">
    <property type="match status" value="1"/>
</dbReference>
<keyword evidence="6 10" id="KW-0472">Membrane</keyword>
<dbReference type="InterPro" id="IPR001638">
    <property type="entry name" value="Solute-binding_3/MltF_N"/>
</dbReference>
<keyword evidence="2" id="KW-0813">Transport</keyword>
<dbReference type="Proteomes" id="UP000030063">
    <property type="component" value="Unassembled WGS sequence"/>
</dbReference>
<evidence type="ECO:0000256" key="3">
    <source>
        <dbReference type="ARBA" id="ARBA00022692"/>
    </source>
</evidence>
<dbReference type="PANTHER" id="PTHR18966">
    <property type="entry name" value="IONOTROPIC GLUTAMATE RECEPTOR"/>
    <property type="match status" value="1"/>
</dbReference>
<feature type="chain" id="PRO_5001996335" evidence="11">
    <location>
        <begin position="20"/>
        <end position="355"/>
    </location>
</feature>
<evidence type="ECO:0000259" key="13">
    <source>
        <dbReference type="SMART" id="SM00079"/>
    </source>
</evidence>
<keyword evidence="15" id="KW-1185">Reference proteome</keyword>
<keyword evidence="3 10" id="KW-0812">Transmembrane</keyword>
<evidence type="ECO:0000313" key="15">
    <source>
        <dbReference type="Proteomes" id="UP000030063"/>
    </source>
</evidence>
<feature type="domain" description="Ionotropic glutamate receptor C-terminal" evidence="13">
    <location>
        <begin position="26"/>
        <end position="354"/>
    </location>
</feature>
<dbReference type="InterPro" id="IPR001320">
    <property type="entry name" value="Iontro_rcpt_C"/>
</dbReference>
<dbReference type="Gene3D" id="1.10.287.70">
    <property type="match status" value="1"/>
</dbReference>
<dbReference type="Gene3D" id="3.40.190.10">
    <property type="entry name" value="Periplasmic binding protein-like II"/>
    <property type="match status" value="2"/>
</dbReference>
<organism evidence="14 15">
    <name type="scientific">Pseudomonas taeanensis MS-3</name>
    <dbReference type="NCBI Taxonomy" id="1395571"/>
    <lineage>
        <taxon>Bacteria</taxon>
        <taxon>Pseudomonadati</taxon>
        <taxon>Pseudomonadota</taxon>
        <taxon>Gammaproteobacteria</taxon>
        <taxon>Pseudomonadales</taxon>
        <taxon>Pseudomonadaceae</taxon>
        <taxon>Pseudomonas</taxon>
    </lineage>
</organism>
<evidence type="ECO:0000256" key="6">
    <source>
        <dbReference type="ARBA" id="ARBA00023136"/>
    </source>
</evidence>
<accession>A0A0A1YP05</accession>
<keyword evidence="11" id="KW-0732">Signal</keyword>
<reference evidence="14 15" key="1">
    <citation type="journal article" date="2014" name="Genome Announc.">
        <title>Draft Genome Sequence of Petroleum Oil-Degrading Marine Bacterium Pseudomonas taeanensis Strain MS-3, Isolated from a Crude Oil-Contaminated Seashore.</title>
        <authorList>
            <person name="Lee S.Y."/>
            <person name="Kim S.H."/>
            <person name="Lee D.G."/>
            <person name="Shin S."/>
            <person name="Yun S.H."/>
            <person name="Choi C.W."/>
            <person name="Chung Y.H."/>
            <person name="Choi J.S."/>
            <person name="Kahng H.Y."/>
            <person name="Kim S.I."/>
        </authorList>
    </citation>
    <scope>NUCLEOTIDE SEQUENCE [LARGE SCALE GENOMIC DNA]</scope>
    <source>
        <strain evidence="14 15">MS-3</strain>
    </source>
</reference>
<dbReference type="InterPro" id="IPR015683">
    <property type="entry name" value="Ionotropic_Glu_rcpt"/>
</dbReference>
<comment type="subcellular location">
    <subcellularLocation>
        <location evidence="1">Membrane</location>
        <topology evidence="1">Multi-pass membrane protein</topology>
    </subcellularLocation>
</comment>
<evidence type="ECO:0000256" key="11">
    <source>
        <dbReference type="SAM" id="SignalP"/>
    </source>
</evidence>
<name>A0A0A1YP05_9PSED</name>
<keyword evidence="5" id="KW-0406">Ion transport</keyword>
<evidence type="ECO:0000256" key="1">
    <source>
        <dbReference type="ARBA" id="ARBA00004141"/>
    </source>
</evidence>
<evidence type="ECO:0000256" key="7">
    <source>
        <dbReference type="ARBA" id="ARBA00023170"/>
    </source>
</evidence>
<evidence type="ECO:0000313" key="14">
    <source>
        <dbReference type="EMBL" id="KFX70688.1"/>
    </source>
</evidence>
<dbReference type="SUPFAM" id="SSF81324">
    <property type="entry name" value="Voltage-gated potassium channels"/>
    <property type="match status" value="1"/>
</dbReference>
<dbReference type="SUPFAM" id="SSF53850">
    <property type="entry name" value="Periplasmic binding protein-like II"/>
    <property type="match status" value="1"/>
</dbReference>
<evidence type="ECO:0000259" key="12">
    <source>
        <dbReference type="SMART" id="SM00062"/>
    </source>
</evidence>
<dbReference type="Pfam" id="PF00497">
    <property type="entry name" value="SBP_bac_3"/>
    <property type="match status" value="1"/>
</dbReference>
<dbReference type="eggNOG" id="COG0834">
    <property type="taxonomic scope" value="Bacteria"/>
</dbReference>
<dbReference type="SMART" id="SM00062">
    <property type="entry name" value="PBPb"/>
    <property type="match status" value="1"/>
</dbReference>
<dbReference type="PRINTS" id="PR00169">
    <property type="entry name" value="KCHANNEL"/>
</dbReference>
<feature type="signal peptide" evidence="11">
    <location>
        <begin position="1"/>
        <end position="19"/>
    </location>
</feature>
<dbReference type="GO" id="GO:0015276">
    <property type="term" value="F:ligand-gated monoatomic ion channel activity"/>
    <property type="evidence" value="ECO:0007669"/>
    <property type="project" value="InterPro"/>
</dbReference>
<feature type="domain" description="Solute-binding protein family 3/N-terminal" evidence="12">
    <location>
        <begin position="26"/>
        <end position="355"/>
    </location>
</feature>
<evidence type="ECO:0000256" key="9">
    <source>
        <dbReference type="ARBA" id="ARBA00023303"/>
    </source>
</evidence>
<proteinExistence type="predicted"/>
<gene>
    <name evidence="14" type="ORF">TMS3_0101720</name>
</gene>
<dbReference type="STRING" id="1395571.TMS3_0101720"/>